<dbReference type="AlphaFoldDB" id="A0A0E9S4V9"/>
<dbReference type="PANTHER" id="PTHR47510">
    <property type="entry name" value="REVERSE TRANSCRIPTASE DOMAIN-CONTAINING PROTEIN"/>
    <property type="match status" value="1"/>
</dbReference>
<accession>A0A0E9S4V9</accession>
<organism evidence="1">
    <name type="scientific">Anguilla anguilla</name>
    <name type="common">European freshwater eel</name>
    <name type="synonym">Muraena anguilla</name>
    <dbReference type="NCBI Taxonomy" id="7936"/>
    <lineage>
        <taxon>Eukaryota</taxon>
        <taxon>Metazoa</taxon>
        <taxon>Chordata</taxon>
        <taxon>Craniata</taxon>
        <taxon>Vertebrata</taxon>
        <taxon>Euteleostomi</taxon>
        <taxon>Actinopterygii</taxon>
        <taxon>Neopterygii</taxon>
        <taxon>Teleostei</taxon>
        <taxon>Anguilliformes</taxon>
        <taxon>Anguillidae</taxon>
        <taxon>Anguilla</taxon>
    </lineage>
</organism>
<protein>
    <recommendedName>
        <fullName evidence="2">Reverse transcriptase domain-containing protein</fullName>
    </recommendedName>
</protein>
<name>A0A0E9S4V9_ANGAN</name>
<proteinExistence type="predicted"/>
<dbReference type="PANTHER" id="PTHR47510:SF3">
    <property type="entry name" value="ENDO_EXONUCLEASE_PHOSPHATASE DOMAIN-CONTAINING PROTEIN"/>
    <property type="match status" value="1"/>
</dbReference>
<evidence type="ECO:0008006" key="2">
    <source>
        <dbReference type="Google" id="ProtNLM"/>
    </source>
</evidence>
<evidence type="ECO:0000313" key="1">
    <source>
        <dbReference type="EMBL" id="JAH36296.1"/>
    </source>
</evidence>
<sequence length="91" mass="10586">MKRFEKLVLSHIRTIIPPDLDKHQFSYRANRSIADATDLTQLEEPYSYVRMLLVEFSLRFNTVIPHKLVSKLDNLGLGSSLCSWVMDFLTD</sequence>
<dbReference type="EMBL" id="GBXM01072281">
    <property type="protein sequence ID" value="JAH36296.1"/>
    <property type="molecule type" value="Transcribed_RNA"/>
</dbReference>
<reference evidence="1" key="1">
    <citation type="submission" date="2014-11" db="EMBL/GenBank/DDBJ databases">
        <authorList>
            <person name="Amaro Gonzalez C."/>
        </authorList>
    </citation>
    <scope>NUCLEOTIDE SEQUENCE</scope>
</reference>
<reference evidence="1" key="2">
    <citation type="journal article" date="2015" name="Fish Shellfish Immunol.">
        <title>Early steps in the European eel (Anguilla anguilla)-Vibrio vulnificus interaction in the gills: Role of the RtxA13 toxin.</title>
        <authorList>
            <person name="Callol A."/>
            <person name="Pajuelo D."/>
            <person name="Ebbesson L."/>
            <person name="Teles M."/>
            <person name="MacKenzie S."/>
            <person name="Amaro C."/>
        </authorList>
    </citation>
    <scope>NUCLEOTIDE SEQUENCE</scope>
</reference>